<comment type="caution">
    <text evidence="9">The sequence shown here is derived from an EMBL/GenBank/DDBJ whole genome shotgun (WGS) entry which is preliminary data.</text>
</comment>
<organism evidence="9 10">
    <name type="scientific">Rurimicrobium arvi</name>
    <dbReference type="NCBI Taxonomy" id="2049916"/>
    <lineage>
        <taxon>Bacteria</taxon>
        <taxon>Pseudomonadati</taxon>
        <taxon>Bacteroidota</taxon>
        <taxon>Chitinophagia</taxon>
        <taxon>Chitinophagales</taxon>
        <taxon>Chitinophagaceae</taxon>
        <taxon>Rurimicrobium</taxon>
    </lineage>
</organism>
<dbReference type="EMBL" id="BAABEZ010000013">
    <property type="protein sequence ID" value="GAA4451845.1"/>
    <property type="molecule type" value="Genomic_DNA"/>
</dbReference>
<dbReference type="PANTHER" id="PTHR43386:SF1">
    <property type="entry name" value="D,D-DIPEPTIDE TRANSPORT SYSTEM PERMEASE PROTEIN DDPC-RELATED"/>
    <property type="match status" value="1"/>
</dbReference>
<comment type="subcellular location">
    <subcellularLocation>
        <location evidence="1 7">Cell membrane</location>
        <topology evidence="1 7">Multi-pass membrane protein</topology>
    </subcellularLocation>
</comment>
<dbReference type="Proteomes" id="UP001501410">
    <property type="component" value="Unassembled WGS sequence"/>
</dbReference>
<dbReference type="InterPro" id="IPR000515">
    <property type="entry name" value="MetI-like"/>
</dbReference>
<feature type="transmembrane region" description="Helical" evidence="7">
    <location>
        <begin position="261"/>
        <end position="290"/>
    </location>
</feature>
<dbReference type="Pfam" id="PF00528">
    <property type="entry name" value="BPD_transp_1"/>
    <property type="match status" value="1"/>
</dbReference>
<keyword evidence="3" id="KW-1003">Cell membrane</keyword>
<evidence type="ECO:0000313" key="10">
    <source>
        <dbReference type="Proteomes" id="UP001501410"/>
    </source>
</evidence>
<keyword evidence="4 7" id="KW-0812">Transmembrane</keyword>
<evidence type="ECO:0000313" key="9">
    <source>
        <dbReference type="EMBL" id="GAA4451845.1"/>
    </source>
</evidence>
<feature type="domain" description="ABC transmembrane type-1" evidence="8">
    <location>
        <begin position="144"/>
        <end position="334"/>
    </location>
</feature>
<dbReference type="Gene3D" id="1.10.3720.10">
    <property type="entry name" value="MetI-like"/>
    <property type="match status" value="1"/>
</dbReference>
<keyword evidence="5 7" id="KW-1133">Transmembrane helix</keyword>
<dbReference type="PROSITE" id="PS50928">
    <property type="entry name" value="ABC_TM1"/>
    <property type="match status" value="1"/>
</dbReference>
<evidence type="ECO:0000259" key="8">
    <source>
        <dbReference type="PROSITE" id="PS50928"/>
    </source>
</evidence>
<feature type="transmembrane region" description="Helical" evidence="7">
    <location>
        <begin position="180"/>
        <end position="201"/>
    </location>
</feature>
<dbReference type="CDD" id="cd06261">
    <property type="entry name" value="TM_PBP2"/>
    <property type="match status" value="1"/>
</dbReference>
<evidence type="ECO:0000256" key="1">
    <source>
        <dbReference type="ARBA" id="ARBA00004651"/>
    </source>
</evidence>
<evidence type="ECO:0000256" key="4">
    <source>
        <dbReference type="ARBA" id="ARBA00022692"/>
    </source>
</evidence>
<accession>A0ABP8MN92</accession>
<dbReference type="InterPro" id="IPR050366">
    <property type="entry name" value="BP-dependent_transpt_permease"/>
</dbReference>
<feature type="transmembrane region" description="Helical" evidence="7">
    <location>
        <begin position="148"/>
        <end position="173"/>
    </location>
</feature>
<reference evidence="10" key="1">
    <citation type="journal article" date="2019" name="Int. J. Syst. Evol. Microbiol.">
        <title>The Global Catalogue of Microorganisms (GCM) 10K type strain sequencing project: providing services to taxonomists for standard genome sequencing and annotation.</title>
        <authorList>
            <consortium name="The Broad Institute Genomics Platform"/>
            <consortium name="The Broad Institute Genome Sequencing Center for Infectious Disease"/>
            <person name="Wu L."/>
            <person name="Ma J."/>
        </authorList>
    </citation>
    <scope>NUCLEOTIDE SEQUENCE [LARGE SCALE GENOMIC DNA]</scope>
    <source>
        <strain evidence="10">JCM 31921</strain>
    </source>
</reference>
<keyword evidence="2 7" id="KW-0813">Transport</keyword>
<feature type="transmembrane region" description="Helical" evidence="7">
    <location>
        <begin position="314"/>
        <end position="334"/>
    </location>
</feature>
<evidence type="ECO:0000256" key="5">
    <source>
        <dbReference type="ARBA" id="ARBA00022989"/>
    </source>
</evidence>
<comment type="similarity">
    <text evidence="7">Belongs to the binding-protein-dependent transport system permease family.</text>
</comment>
<evidence type="ECO:0000256" key="2">
    <source>
        <dbReference type="ARBA" id="ARBA00022448"/>
    </source>
</evidence>
<gene>
    <name evidence="9" type="ORF">GCM10023092_09940</name>
</gene>
<dbReference type="InterPro" id="IPR035906">
    <property type="entry name" value="MetI-like_sf"/>
</dbReference>
<sequence length="345" mass="37718">MTLLTALFAYRLAPDASANGNRMIVELGAKSPGFSKHLLLVPTKNVQAPESGSWWNGTPDTFQYIPINSYSLSGGTVRVVHFIDEGLSDTLTFSLQQLVPAAIAAQPVQEQQQFFVRHRLRKQTFYLGTDRYGRDILSRLLIGSRVSIAVGLIAVLLSLSIGILFGSLAGYFGGWVDRSVMFLVNILWSVPTLLLVFALTLTLGKGFWEIFIAIGLTMWLGAARLIRGQTLALREADYVQAAKAIGASHARIIMRHILPHLGGVVMVIAASNFATAILVEAGLSFLGIGIQPPQPSWGLMIKEHYNFLITNQPLSAIIPGLAIMMLVYSFNILGNKLRDILDVRS</sequence>
<name>A0ABP8MN92_9BACT</name>
<protein>
    <recommendedName>
        <fullName evidence="8">ABC transmembrane type-1 domain-containing protein</fullName>
    </recommendedName>
</protein>
<evidence type="ECO:0000256" key="6">
    <source>
        <dbReference type="ARBA" id="ARBA00023136"/>
    </source>
</evidence>
<dbReference type="PANTHER" id="PTHR43386">
    <property type="entry name" value="OLIGOPEPTIDE TRANSPORT SYSTEM PERMEASE PROTEIN APPC"/>
    <property type="match status" value="1"/>
</dbReference>
<keyword evidence="6 7" id="KW-0472">Membrane</keyword>
<evidence type="ECO:0000256" key="3">
    <source>
        <dbReference type="ARBA" id="ARBA00022475"/>
    </source>
</evidence>
<proteinExistence type="inferred from homology"/>
<keyword evidence="10" id="KW-1185">Reference proteome</keyword>
<feature type="transmembrane region" description="Helical" evidence="7">
    <location>
        <begin position="207"/>
        <end position="226"/>
    </location>
</feature>
<dbReference type="SUPFAM" id="SSF161098">
    <property type="entry name" value="MetI-like"/>
    <property type="match status" value="1"/>
</dbReference>
<evidence type="ECO:0000256" key="7">
    <source>
        <dbReference type="RuleBase" id="RU363032"/>
    </source>
</evidence>